<gene>
    <name evidence="4" type="primary">dnaB</name>
    <name evidence="4" type="ORF">MCAPa_5910</name>
</gene>
<dbReference type="InterPro" id="IPR006343">
    <property type="entry name" value="DnaB/C_C"/>
</dbReference>
<evidence type="ECO:0000259" key="3">
    <source>
        <dbReference type="Pfam" id="PF25888"/>
    </source>
</evidence>
<evidence type="ECO:0000313" key="5">
    <source>
        <dbReference type="Proteomes" id="UP000028533"/>
    </source>
</evidence>
<proteinExistence type="inferred from homology"/>
<reference evidence="4 5" key="1">
    <citation type="submission" date="2014-02" db="EMBL/GenBank/DDBJ databases">
        <title>Genome sequence of Mycoplasma capricolum subsp. capricolum strain 14232.</title>
        <authorList>
            <person name="Sirand-Pugnet P."/>
            <person name="Breton M."/>
            <person name="Dordet-Frisoni E."/>
            <person name="Baranowski E."/>
            <person name="Barre A."/>
            <person name="Couture C."/>
            <person name="Dupuy V."/>
            <person name="Gaurivaud P."/>
            <person name="Jacob D."/>
            <person name="Lemaitre C."/>
            <person name="Manso-Silvan L."/>
            <person name="Nikolski M."/>
            <person name="Nouvel L.-X."/>
            <person name="Poumarat F."/>
            <person name="Tardy F."/>
            <person name="Thebault P."/>
            <person name="Theil S."/>
            <person name="Citti C."/>
            <person name="Thiaucourt F."/>
            <person name="Blanchard A."/>
        </authorList>
    </citation>
    <scope>NUCLEOTIDE SEQUENCE [LARGE SCALE GENOMIC DNA]</scope>
    <source>
        <strain evidence="4 5">14232</strain>
    </source>
</reference>
<evidence type="ECO:0000259" key="2">
    <source>
        <dbReference type="Pfam" id="PF07261"/>
    </source>
</evidence>
<evidence type="ECO:0000256" key="1">
    <source>
        <dbReference type="ARBA" id="ARBA00093462"/>
    </source>
</evidence>
<dbReference type="Pfam" id="PF25888">
    <property type="entry name" value="WHD_DnaB"/>
    <property type="match status" value="1"/>
</dbReference>
<accession>A0A084EK07</accession>
<feature type="domain" description="Replicative helicase loading/DNA remodeling protein DnaB N-terminal winged helix" evidence="3">
    <location>
        <begin position="8"/>
        <end position="232"/>
    </location>
</feature>
<dbReference type="RefSeq" id="WP_036432148.1">
    <property type="nucleotide sequence ID" value="NZ_JFDO01000025.1"/>
</dbReference>
<dbReference type="EMBL" id="JFDO01000025">
    <property type="protein sequence ID" value="KEZ18299.1"/>
    <property type="molecule type" value="Genomic_DNA"/>
</dbReference>
<comment type="similarity">
    <text evidence="1">Belongs to the DnaB/DnaD family.</text>
</comment>
<organism evidence="4 5">
    <name type="scientific">Mycoplasma capricolum subsp. capricolum 14232</name>
    <dbReference type="NCBI Taxonomy" id="1188238"/>
    <lineage>
        <taxon>Bacteria</taxon>
        <taxon>Bacillati</taxon>
        <taxon>Mycoplasmatota</taxon>
        <taxon>Mollicutes</taxon>
        <taxon>Mycoplasmataceae</taxon>
        <taxon>Mycoplasma</taxon>
    </lineage>
</organism>
<dbReference type="Proteomes" id="UP000028533">
    <property type="component" value="Unassembled WGS sequence"/>
</dbReference>
<dbReference type="Pfam" id="PF07261">
    <property type="entry name" value="DnaB_2"/>
    <property type="match status" value="1"/>
</dbReference>
<dbReference type="AlphaFoldDB" id="A0A084EK07"/>
<evidence type="ECO:0000313" key="4">
    <source>
        <dbReference type="EMBL" id="KEZ18299.1"/>
    </source>
</evidence>
<comment type="caution">
    <text evidence="4">The sequence shown here is derived from an EMBL/GenBank/DDBJ whole genome shotgun (WGS) entry which is preliminary data.</text>
</comment>
<dbReference type="InterPro" id="IPR058660">
    <property type="entry name" value="WHD_DnaB"/>
</dbReference>
<protein>
    <submittedName>
        <fullName evidence="4">Chromosome replication initiation/membrane attachment protein</fullName>
    </submittedName>
</protein>
<name>A0A084EK07_MYCCA</name>
<sequence>MLSRDFSYSVSSNFELSQEQYKSLTCLYQPLISAQAISLYLTLIQEVKISNILKEEALESKRLLNITNFSFKELSKALDLLNAFKLIKVYVKKSDYSLIKFEILEPLKSNEFFNHKYLNNLLLNKLQANDYEITRFMLVNETQINTNQYQEIVVDLTDVYDQSLICDFSCSDFEVKKTPNYLKKLNQFLNLDYLITSLKNKNISLDFLDQNTLKSLYELLTIKKLTEDQIVSLIINSYNSYNKNIDLNLFKNLLIDLITKKHTNNTNLELIELINKTNWFEYSKQKYDIDLSKYTTVFENIKHQYCLSNGIINCLIDFSYKKNNGQIIVKYIAKIAKTLFDKNINTTLKVMQFLKNIQNKTTTHNYETIFKSDDFNLQAEPIFEFNEEELKCLV</sequence>
<feature type="domain" description="DnaB/C C-terminal" evidence="2">
    <location>
        <begin position="304"/>
        <end position="353"/>
    </location>
</feature>